<dbReference type="RefSeq" id="WP_121198982.1">
    <property type="nucleotide sequence ID" value="NZ_RBKU01000001.1"/>
</dbReference>
<comment type="caution">
    <text evidence="1">The sequence shown here is derived from an EMBL/GenBank/DDBJ whole genome shotgun (WGS) entry which is preliminary data.</text>
</comment>
<proteinExistence type="predicted"/>
<gene>
    <name evidence="1" type="ORF">BDD43_3703</name>
</gene>
<sequence>MVFQKVLKGINGLDAIKAQHIVDNGLLSNWWRTAGEITPAEIKLHLNSVNAELHLNHYHKPVPIGNPLSKYSKAKFGDVTPFISTTAGVVERDWKSRQNLFFPPFMTALRFATDNFKSTGYIFYAYLITIGKKAIEMEQFSEEIRELHVYRDYQPYFRQGEIMAKILIPSVQIEKAIGYNGPSALRDLKAGRIPASIQTITNSSYQEPEKLSNIREILS</sequence>
<protein>
    <submittedName>
        <fullName evidence="1">Uncharacterized protein</fullName>
    </submittedName>
</protein>
<dbReference type="Proteomes" id="UP000268007">
    <property type="component" value="Unassembled WGS sequence"/>
</dbReference>
<name>A0A495J3U2_9SPHI</name>
<evidence type="ECO:0000313" key="1">
    <source>
        <dbReference type="EMBL" id="RKR83493.1"/>
    </source>
</evidence>
<reference evidence="1 2" key="1">
    <citation type="submission" date="2018-10" db="EMBL/GenBank/DDBJ databases">
        <title>Genomic Encyclopedia of Archaeal and Bacterial Type Strains, Phase II (KMG-II): from individual species to whole genera.</title>
        <authorList>
            <person name="Goeker M."/>
        </authorList>
    </citation>
    <scope>NUCLEOTIDE SEQUENCE [LARGE SCALE GENOMIC DNA]</scope>
    <source>
        <strain evidence="1 2">DSM 18602</strain>
    </source>
</reference>
<evidence type="ECO:0000313" key="2">
    <source>
        <dbReference type="Proteomes" id="UP000268007"/>
    </source>
</evidence>
<accession>A0A495J3U2</accession>
<dbReference type="AlphaFoldDB" id="A0A495J3U2"/>
<keyword evidence="2" id="KW-1185">Reference proteome</keyword>
<organism evidence="1 2">
    <name type="scientific">Mucilaginibacter gracilis</name>
    <dbReference type="NCBI Taxonomy" id="423350"/>
    <lineage>
        <taxon>Bacteria</taxon>
        <taxon>Pseudomonadati</taxon>
        <taxon>Bacteroidota</taxon>
        <taxon>Sphingobacteriia</taxon>
        <taxon>Sphingobacteriales</taxon>
        <taxon>Sphingobacteriaceae</taxon>
        <taxon>Mucilaginibacter</taxon>
    </lineage>
</organism>
<dbReference type="OrthoDB" id="793614at2"/>
<dbReference type="EMBL" id="RBKU01000001">
    <property type="protein sequence ID" value="RKR83493.1"/>
    <property type="molecule type" value="Genomic_DNA"/>
</dbReference>